<dbReference type="Gene3D" id="3.90.190.20">
    <property type="entry name" value="Mur ligase, C-terminal domain"/>
    <property type="match status" value="1"/>
</dbReference>
<dbReference type="STRING" id="1802315.A3F51_00130"/>
<dbReference type="GO" id="GO:0005524">
    <property type="term" value="F:ATP binding"/>
    <property type="evidence" value="ECO:0007669"/>
    <property type="project" value="UniProtKB-KW"/>
</dbReference>
<dbReference type="Gene3D" id="3.40.50.720">
    <property type="entry name" value="NAD(P)-binding Rossmann-like Domain"/>
    <property type="match status" value="1"/>
</dbReference>
<keyword evidence="3" id="KW-0547">Nucleotide-binding</keyword>
<dbReference type="GO" id="GO:0008764">
    <property type="term" value="F:UDP-N-acetylmuramoylalanine-D-glutamate ligase activity"/>
    <property type="evidence" value="ECO:0007669"/>
    <property type="project" value="InterPro"/>
</dbReference>
<comment type="caution">
    <text evidence="6">The sequence shown here is derived from an EMBL/GenBank/DDBJ whole genome shotgun (WGS) entry which is preliminary data.</text>
</comment>
<dbReference type="SUPFAM" id="SSF53244">
    <property type="entry name" value="MurD-like peptide ligases, peptide-binding domain"/>
    <property type="match status" value="1"/>
</dbReference>
<gene>
    <name evidence="6" type="ORF">A3F51_00130</name>
</gene>
<dbReference type="AlphaFoldDB" id="A0A1G2N2H1"/>
<dbReference type="SUPFAM" id="SSF51984">
    <property type="entry name" value="MurCD N-terminal domain"/>
    <property type="match status" value="1"/>
</dbReference>
<evidence type="ECO:0000256" key="3">
    <source>
        <dbReference type="ARBA" id="ARBA00022741"/>
    </source>
</evidence>
<evidence type="ECO:0000313" key="7">
    <source>
        <dbReference type="Proteomes" id="UP000178089"/>
    </source>
</evidence>
<dbReference type="EMBL" id="MHRT01000004">
    <property type="protein sequence ID" value="OHA29431.1"/>
    <property type="molecule type" value="Genomic_DNA"/>
</dbReference>
<proteinExistence type="predicted"/>
<dbReference type="PANTHER" id="PTHR43692:SF1">
    <property type="entry name" value="UDP-N-ACETYLMURAMOYLALANINE--D-GLUTAMATE LIGASE"/>
    <property type="match status" value="1"/>
</dbReference>
<dbReference type="PANTHER" id="PTHR43692">
    <property type="entry name" value="UDP-N-ACETYLMURAMOYLALANINE--D-GLUTAMATE LIGASE"/>
    <property type="match status" value="1"/>
</dbReference>
<feature type="domain" description="Mur ligase C-terminal" evidence="5">
    <location>
        <begin position="299"/>
        <end position="414"/>
    </location>
</feature>
<keyword evidence="4" id="KW-0067">ATP-binding</keyword>
<evidence type="ECO:0000313" key="6">
    <source>
        <dbReference type="EMBL" id="OHA29431.1"/>
    </source>
</evidence>
<keyword evidence="1" id="KW-0963">Cytoplasm</keyword>
<name>A0A1G2N2H1_9BACT</name>
<dbReference type="InterPro" id="IPR005762">
    <property type="entry name" value="MurD"/>
</dbReference>
<dbReference type="InterPro" id="IPR036615">
    <property type="entry name" value="Mur_ligase_C_dom_sf"/>
</dbReference>
<dbReference type="Pfam" id="PF02875">
    <property type="entry name" value="Mur_ligase_C"/>
    <property type="match status" value="1"/>
</dbReference>
<dbReference type="InterPro" id="IPR004101">
    <property type="entry name" value="Mur_ligase_C"/>
</dbReference>
<evidence type="ECO:0000256" key="4">
    <source>
        <dbReference type="ARBA" id="ARBA00022840"/>
    </source>
</evidence>
<accession>A0A1G2N2H1</accession>
<organism evidence="6 7">
    <name type="scientific">Candidatus Taylorbacteria bacterium RIFCSPHIGHO2_12_FULL_45_16</name>
    <dbReference type="NCBI Taxonomy" id="1802315"/>
    <lineage>
        <taxon>Bacteria</taxon>
        <taxon>Candidatus Tayloriibacteriota</taxon>
    </lineage>
</organism>
<dbReference type="GO" id="GO:0005737">
    <property type="term" value="C:cytoplasm"/>
    <property type="evidence" value="ECO:0007669"/>
    <property type="project" value="InterPro"/>
</dbReference>
<protein>
    <recommendedName>
        <fullName evidence="5">Mur ligase C-terminal domain-containing protein</fullName>
    </recommendedName>
</protein>
<keyword evidence="2" id="KW-0436">Ligase</keyword>
<evidence type="ECO:0000256" key="2">
    <source>
        <dbReference type="ARBA" id="ARBA00022598"/>
    </source>
</evidence>
<dbReference type="GO" id="GO:0051301">
    <property type="term" value="P:cell division"/>
    <property type="evidence" value="ECO:0007669"/>
    <property type="project" value="InterPro"/>
</dbReference>
<dbReference type="Proteomes" id="UP000178089">
    <property type="component" value="Unassembled WGS sequence"/>
</dbReference>
<evidence type="ECO:0000259" key="5">
    <source>
        <dbReference type="Pfam" id="PF02875"/>
    </source>
</evidence>
<reference evidence="6 7" key="1">
    <citation type="journal article" date="2016" name="Nat. Commun.">
        <title>Thousands of microbial genomes shed light on interconnected biogeochemical processes in an aquifer system.</title>
        <authorList>
            <person name="Anantharaman K."/>
            <person name="Brown C.T."/>
            <person name="Hug L.A."/>
            <person name="Sharon I."/>
            <person name="Castelle C.J."/>
            <person name="Probst A.J."/>
            <person name="Thomas B.C."/>
            <person name="Singh A."/>
            <person name="Wilkins M.J."/>
            <person name="Karaoz U."/>
            <person name="Brodie E.L."/>
            <person name="Williams K.H."/>
            <person name="Hubbard S.S."/>
            <person name="Banfield J.F."/>
        </authorList>
    </citation>
    <scope>NUCLEOTIDE SEQUENCE [LARGE SCALE GENOMIC DNA]</scope>
</reference>
<sequence length="445" mass="49325">MILRDYFKGKRIAVIGLGLHGEMIEDVKYLIKAGAWVSIYDLKSEARLKNHLVFLRSVGLANYVCGSIPADDLLDMDLIILSREYPKDSSFLKSVYAQNIPVEYQETLFFKLAPPITLVGVMGICGKSTVISILTPLLEKVCEAYDTQGLFVVDSESANGVLTHLRKIKNGDIVIMRVIDEMIPELYDMRISPHVAIFTTVPTTRGSLASPFDVLSYQTYNNFIVASDEVIDVARSMQIQPRAKMLRTKATLIPNEWGFEGRGSHDRMNASLALEAARLFKVDDDVAHHIFIGWKALKGRLELIKKIKGVEFFNDTMSMTPDSTLAGIISLSQDRNVILILGGADGGYEYCALYSQLPRHVHTIVNIPGSGTLRQRAHMQDIEGVVVKSVPSIGEAVRTAFECAKKGDRVLFSPGFDAGGVEGSKIDRGERFVRVVRGLLSEIIR</sequence>
<dbReference type="GO" id="GO:0008360">
    <property type="term" value="P:regulation of cell shape"/>
    <property type="evidence" value="ECO:0007669"/>
    <property type="project" value="InterPro"/>
</dbReference>
<evidence type="ECO:0000256" key="1">
    <source>
        <dbReference type="ARBA" id="ARBA00022490"/>
    </source>
</evidence>